<dbReference type="PANTHER" id="PTHR43226:SF4">
    <property type="entry name" value="XAA-PRO AMINOPEPTIDASE 3"/>
    <property type="match status" value="1"/>
</dbReference>
<keyword evidence="4" id="KW-0378">Hydrolase</keyword>
<dbReference type="InterPro" id="IPR036005">
    <property type="entry name" value="Creatinase/aminopeptidase-like"/>
</dbReference>
<feature type="domain" description="Aminopeptidase P N-terminal" evidence="6">
    <location>
        <begin position="14"/>
        <end position="155"/>
    </location>
</feature>
<evidence type="ECO:0000256" key="4">
    <source>
        <dbReference type="ARBA" id="ARBA00022801"/>
    </source>
</evidence>
<dbReference type="SMART" id="SM01011">
    <property type="entry name" value="AMP_N"/>
    <property type="match status" value="1"/>
</dbReference>
<protein>
    <submittedName>
        <fullName evidence="8">AMP_N domain-containing protein</fullName>
    </submittedName>
</protein>
<organism evidence="7 8">
    <name type="scientific">Parastrongyloides trichosuri</name>
    <name type="common">Possum-specific nematode worm</name>
    <dbReference type="NCBI Taxonomy" id="131310"/>
    <lineage>
        <taxon>Eukaryota</taxon>
        <taxon>Metazoa</taxon>
        <taxon>Ecdysozoa</taxon>
        <taxon>Nematoda</taxon>
        <taxon>Chromadorea</taxon>
        <taxon>Rhabditida</taxon>
        <taxon>Tylenchina</taxon>
        <taxon>Panagrolaimomorpha</taxon>
        <taxon>Strongyloidoidea</taxon>
        <taxon>Strongyloididae</taxon>
        <taxon>Parastrongyloides</taxon>
    </lineage>
</organism>
<evidence type="ECO:0000256" key="3">
    <source>
        <dbReference type="ARBA" id="ARBA00022723"/>
    </source>
</evidence>
<evidence type="ECO:0000259" key="6">
    <source>
        <dbReference type="SMART" id="SM01011"/>
    </source>
</evidence>
<evidence type="ECO:0000256" key="1">
    <source>
        <dbReference type="ARBA" id="ARBA00001936"/>
    </source>
</evidence>
<comment type="similarity">
    <text evidence="2">Belongs to the peptidase M24B family.</text>
</comment>
<dbReference type="InterPro" id="IPR029149">
    <property type="entry name" value="Creatin/AminoP/Spt16_N"/>
</dbReference>
<dbReference type="GO" id="GO:0006508">
    <property type="term" value="P:proteolysis"/>
    <property type="evidence" value="ECO:0007669"/>
    <property type="project" value="TreeGrafter"/>
</dbReference>
<keyword evidence="3" id="KW-0479">Metal-binding</keyword>
<accession>A0A0N4ZM97</accession>
<dbReference type="PANTHER" id="PTHR43226">
    <property type="entry name" value="XAA-PRO AMINOPEPTIDASE 3"/>
    <property type="match status" value="1"/>
</dbReference>
<dbReference type="WBParaSite" id="PTRK_0000966600.1">
    <property type="protein sequence ID" value="PTRK_0000966600.1"/>
    <property type="gene ID" value="PTRK_0000966600"/>
</dbReference>
<dbReference type="InterPro" id="IPR007865">
    <property type="entry name" value="Aminopep_P_N"/>
</dbReference>
<dbReference type="InterPro" id="IPR052433">
    <property type="entry name" value="X-Pro_dipept-like"/>
</dbReference>
<dbReference type="GO" id="GO:0005739">
    <property type="term" value="C:mitochondrion"/>
    <property type="evidence" value="ECO:0007669"/>
    <property type="project" value="TreeGrafter"/>
</dbReference>
<dbReference type="GO" id="GO:0030145">
    <property type="term" value="F:manganese ion binding"/>
    <property type="evidence" value="ECO:0007669"/>
    <property type="project" value="InterPro"/>
</dbReference>
<evidence type="ECO:0000313" key="8">
    <source>
        <dbReference type="WBParaSite" id="PTRK_0000966600.1"/>
    </source>
</evidence>
<dbReference type="AlphaFoldDB" id="A0A0N4ZM97"/>
<dbReference type="STRING" id="131310.A0A0N4ZM97"/>
<dbReference type="Pfam" id="PF00557">
    <property type="entry name" value="Peptidase_M24"/>
    <property type="match status" value="1"/>
</dbReference>
<comment type="cofactor">
    <cofactor evidence="1">
        <name>Mn(2+)</name>
        <dbReference type="ChEBI" id="CHEBI:29035"/>
    </cofactor>
</comment>
<sequence>MLTFIRNCSTNIFIKASEYQLRRTKLIDLIQKENINKTSITAVFTSNKTTYCAPDVPHKFRQCSHFRYLCGQTFPDSKLVLVTESNSKDCKSILFLKDETEHDYLWHGKRIDDTSIIYESGVDEILPISEYGKFLDSRKKSSFCFNYIANLDKWEQNLYTSSPSRINVNDMLDELRWIKSDDEINLIRRTCEIGSAAMNSVMKKGANIKHENVFVGLLEYEMRRRDGECLAYPPVVGAGANANVIHYLNANKPINPSDCVLIDAGCDYKGYSSDITRCFPISGSFTPIQKALYDALDEVHSDCLDYCSQSQPLLLSDLYFYMLKKMSQYFSEMQLFKNSYHTSEELIHIVNDLCPHHISHYLGLDVHDSPSIKRNIPLVDGVIFTVEPGVYITYDNEFVRDEFKGIGFRIEDDVLYRNNGVEILTKSCIRDSRDIENLMKPSF</sequence>
<evidence type="ECO:0000313" key="7">
    <source>
        <dbReference type="Proteomes" id="UP000038045"/>
    </source>
</evidence>
<dbReference type="Gene3D" id="3.90.230.10">
    <property type="entry name" value="Creatinase/methionine aminopeptidase superfamily"/>
    <property type="match status" value="1"/>
</dbReference>
<name>A0A0N4ZM97_PARTI</name>
<dbReference type="SUPFAM" id="SSF55920">
    <property type="entry name" value="Creatinase/aminopeptidase"/>
    <property type="match status" value="1"/>
</dbReference>
<dbReference type="Gene3D" id="3.40.350.10">
    <property type="entry name" value="Creatinase/prolidase N-terminal domain"/>
    <property type="match status" value="1"/>
</dbReference>
<keyword evidence="7" id="KW-1185">Reference proteome</keyword>
<proteinExistence type="inferred from homology"/>
<keyword evidence="5" id="KW-0464">Manganese</keyword>
<evidence type="ECO:0000256" key="5">
    <source>
        <dbReference type="ARBA" id="ARBA00023211"/>
    </source>
</evidence>
<reference evidence="8" key="1">
    <citation type="submission" date="2017-02" db="UniProtKB">
        <authorList>
            <consortium name="WormBaseParasite"/>
        </authorList>
    </citation>
    <scope>IDENTIFICATION</scope>
</reference>
<dbReference type="InterPro" id="IPR000994">
    <property type="entry name" value="Pept_M24"/>
</dbReference>
<dbReference type="Proteomes" id="UP000038045">
    <property type="component" value="Unplaced"/>
</dbReference>
<dbReference type="Pfam" id="PF05195">
    <property type="entry name" value="AMP_N"/>
    <property type="match status" value="1"/>
</dbReference>
<dbReference type="SUPFAM" id="SSF53092">
    <property type="entry name" value="Creatinase/prolidase N-terminal domain"/>
    <property type="match status" value="1"/>
</dbReference>
<evidence type="ECO:0000256" key="2">
    <source>
        <dbReference type="ARBA" id="ARBA00008766"/>
    </source>
</evidence>
<dbReference type="GO" id="GO:0070006">
    <property type="term" value="F:metalloaminopeptidase activity"/>
    <property type="evidence" value="ECO:0007669"/>
    <property type="project" value="InterPro"/>
</dbReference>